<gene>
    <name evidence="3" type="ORF">CA13_28660</name>
</gene>
<feature type="chain" id="PRO_5022823523" description="Ice-binding protein C-terminal domain-containing protein" evidence="1">
    <location>
        <begin position="22"/>
        <end position="240"/>
    </location>
</feature>
<accession>A0A5C5Z4E0</accession>
<reference evidence="3 4" key="1">
    <citation type="submission" date="2019-02" db="EMBL/GenBank/DDBJ databases">
        <title>Deep-cultivation of Planctomycetes and their phenomic and genomic characterization uncovers novel biology.</title>
        <authorList>
            <person name="Wiegand S."/>
            <person name="Jogler M."/>
            <person name="Boedeker C."/>
            <person name="Pinto D."/>
            <person name="Vollmers J."/>
            <person name="Rivas-Marin E."/>
            <person name="Kohn T."/>
            <person name="Peeters S.H."/>
            <person name="Heuer A."/>
            <person name="Rast P."/>
            <person name="Oberbeckmann S."/>
            <person name="Bunk B."/>
            <person name="Jeske O."/>
            <person name="Meyerdierks A."/>
            <person name="Storesund J.E."/>
            <person name="Kallscheuer N."/>
            <person name="Luecker S."/>
            <person name="Lage O.M."/>
            <person name="Pohl T."/>
            <person name="Merkel B.J."/>
            <person name="Hornburger P."/>
            <person name="Mueller R.-W."/>
            <person name="Bruemmer F."/>
            <person name="Labrenz M."/>
            <person name="Spormann A.M."/>
            <person name="Op Den Camp H."/>
            <person name="Overmann J."/>
            <person name="Amann R."/>
            <person name="Jetten M.S.M."/>
            <person name="Mascher T."/>
            <person name="Medema M.H."/>
            <person name="Devos D.P."/>
            <person name="Kaster A.-K."/>
            <person name="Ovreas L."/>
            <person name="Rohde M."/>
            <person name="Galperin M.Y."/>
            <person name="Jogler C."/>
        </authorList>
    </citation>
    <scope>NUCLEOTIDE SEQUENCE [LARGE SCALE GENOMIC DNA]</scope>
    <source>
        <strain evidence="3 4">CA13</strain>
    </source>
</reference>
<feature type="domain" description="Ice-binding protein C-terminal" evidence="2">
    <location>
        <begin position="217"/>
        <end position="239"/>
    </location>
</feature>
<sequence precursor="true">MKNLVVLAVALFVLPVASVSADLVTNGDFASATPGGNDNHVLFDDLDNGWMVKGNPAGWDLTGGSAEYTGTGANKSGLGQASSITIETGSDYTLSFDWTPVAGALDLNYTVAAWKAGTAPAADNRFFTGLNFISQQSRVIGTGGSWTDLNDGSSHTTNANAALNTYTGTAGVATTGTLALNFGGDSIEDFDYIGVKFWSGDATVAGGVLNNVAIVTAVPEPSSLAVIGFCGLGLLIRRRK</sequence>
<dbReference type="Proteomes" id="UP000315010">
    <property type="component" value="Unassembled WGS sequence"/>
</dbReference>
<evidence type="ECO:0000313" key="3">
    <source>
        <dbReference type="EMBL" id="TWT81413.1"/>
    </source>
</evidence>
<feature type="signal peptide" evidence="1">
    <location>
        <begin position="1"/>
        <end position="21"/>
    </location>
</feature>
<dbReference type="AlphaFoldDB" id="A0A5C5Z4E0"/>
<dbReference type="InterPro" id="IPR013424">
    <property type="entry name" value="Ice-binding_C"/>
</dbReference>
<dbReference type="Pfam" id="PF07589">
    <property type="entry name" value="PEP-CTERM"/>
    <property type="match status" value="1"/>
</dbReference>
<evidence type="ECO:0000256" key="1">
    <source>
        <dbReference type="SAM" id="SignalP"/>
    </source>
</evidence>
<name>A0A5C5Z4E0_9BACT</name>
<keyword evidence="1" id="KW-0732">Signal</keyword>
<keyword evidence="4" id="KW-1185">Reference proteome</keyword>
<evidence type="ECO:0000313" key="4">
    <source>
        <dbReference type="Proteomes" id="UP000315010"/>
    </source>
</evidence>
<protein>
    <recommendedName>
        <fullName evidence="2">Ice-binding protein C-terminal domain-containing protein</fullName>
    </recommendedName>
</protein>
<dbReference type="EMBL" id="SJPJ01000001">
    <property type="protein sequence ID" value="TWT81413.1"/>
    <property type="molecule type" value="Genomic_DNA"/>
</dbReference>
<organism evidence="3 4">
    <name type="scientific">Novipirellula herctigrandis</name>
    <dbReference type="NCBI Taxonomy" id="2527986"/>
    <lineage>
        <taxon>Bacteria</taxon>
        <taxon>Pseudomonadati</taxon>
        <taxon>Planctomycetota</taxon>
        <taxon>Planctomycetia</taxon>
        <taxon>Pirellulales</taxon>
        <taxon>Pirellulaceae</taxon>
        <taxon>Novipirellula</taxon>
    </lineage>
</organism>
<dbReference type="RefSeq" id="WP_419194280.1">
    <property type="nucleotide sequence ID" value="NZ_SJPJ01000001.1"/>
</dbReference>
<evidence type="ECO:0000259" key="2">
    <source>
        <dbReference type="Pfam" id="PF07589"/>
    </source>
</evidence>
<comment type="caution">
    <text evidence="3">The sequence shown here is derived from an EMBL/GenBank/DDBJ whole genome shotgun (WGS) entry which is preliminary data.</text>
</comment>
<dbReference type="NCBIfam" id="TIGR02595">
    <property type="entry name" value="PEP_CTERM"/>
    <property type="match status" value="1"/>
</dbReference>
<proteinExistence type="predicted"/>